<dbReference type="NCBIfam" id="NF010507">
    <property type="entry name" value="PRK13922.10-6"/>
    <property type="match status" value="1"/>
</dbReference>
<gene>
    <name evidence="7" type="primary">mreC</name>
    <name evidence="7" type="ORF">IMZ28_06105</name>
</gene>
<dbReference type="EMBL" id="CP063164">
    <property type="protein sequence ID" value="QOR61038.1"/>
    <property type="molecule type" value="Genomic_DNA"/>
</dbReference>
<dbReference type="InterPro" id="IPR042177">
    <property type="entry name" value="Cell/Rod_1"/>
</dbReference>
<evidence type="ECO:0000256" key="5">
    <source>
        <dbReference type="SAM" id="MobiDB-lite"/>
    </source>
</evidence>
<dbReference type="Proteomes" id="UP000595074">
    <property type="component" value="Chromosome"/>
</dbReference>
<feature type="compositionally biased region" description="Basic residues" evidence="5">
    <location>
        <begin position="331"/>
        <end position="341"/>
    </location>
</feature>
<organism evidence="7 8">
    <name type="scientific">Sulfurovum indicum</name>
    <dbReference type="NCBI Taxonomy" id="2779528"/>
    <lineage>
        <taxon>Bacteria</taxon>
        <taxon>Pseudomonadati</taxon>
        <taxon>Campylobacterota</taxon>
        <taxon>Epsilonproteobacteria</taxon>
        <taxon>Campylobacterales</taxon>
        <taxon>Sulfurovaceae</taxon>
        <taxon>Sulfurovum</taxon>
    </lineage>
</organism>
<dbReference type="AlphaFoldDB" id="A0A7M1S0T9"/>
<dbReference type="PANTHER" id="PTHR34138">
    <property type="entry name" value="CELL SHAPE-DETERMINING PROTEIN MREC"/>
    <property type="match status" value="1"/>
</dbReference>
<dbReference type="Pfam" id="PF04085">
    <property type="entry name" value="MreC"/>
    <property type="match status" value="1"/>
</dbReference>
<dbReference type="GO" id="GO:0005886">
    <property type="term" value="C:plasma membrane"/>
    <property type="evidence" value="ECO:0007669"/>
    <property type="project" value="TreeGrafter"/>
</dbReference>
<dbReference type="RefSeq" id="WP_197547710.1">
    <property type="nucleotide sequence ID" value="NZ_CP063164.1"/>
</dbReference>
<keyword evidence="8" id="KW-1185">Reference proteome</keyword>
<feature type="compositionally biased region" description="Basic and acidic residues" evidence="5">
    <location>
        <begin position="320"/>
        <end position="330"/>
    </location>
</feature>
<evidence type="ECO:0000313" key="7">
    <source>
        <dbReference type="EMBL" id="QOR61038.1"/>
    </source>
</evidence>
<evidence type="ECO:0000256" key="4">
    <source>
        <dbReference type="ARBA" id="ARBA00032089"/>
    </source>
</evidence>
<evidence type="ECO:0000256" key="2">
    <source>
        <dbReference type="ARBA" id="ARBA00013855"/>
    </source>
</evidence>
<keyword evidence="3" id="KW-0133">Cell shape</keyword>
<dbReference type="PANTHER" id="PTHR34138:SF1">
    <property type="entry name" value="CELL SHAPE-DETERMINING PROTEIN MREC"/>
    <property type="match status" value="1"/>
</dbReference>
<dbReference type="KEGG" id="sinu:IMZ28_06105"/>
<name>A0A7M1S0T9_9BACT</name>
<dbReference type="Gene3D" id="2.40.10.340">
    <property type="entry name" value="Rod shape-determining protein MreC, domain 1"/>
    <property type="match status" value="1"/>
</dbReference>
<dbReference type="InterPro" id="IPR042175">
    <property type="entry name" value="Cell/Rod_MreC_2"/>
</dbReference>
<dbReference type="GO" id="GO:0008360">
    <property type="term" value="P:regulation of cell shape"/>
    <property type="evidence" value="ECO:0007669"/>
    <property type="project" value="UniProtKB-KW"/>
</dbReference>
<dbReference type="InterPro" id="IPR007221">
    <property type="entry name" value="MreC"/>
</dbReference>
<reference evidence="7 8" key="1">
    <citation type="submission" date="2020-10" db="EMBL/GenBank/DDBJ databases">
        <title>The genome of sulfurovum sp.</title>
        <authorList>
            <person name="Xie S."/>
            <person name="Shao Z."/>
            <person name="Jiang L."/>
        </authorList>
    </citation>
    <scope>NUCLEOTIDE SEQUENCE [LARGE SCALE GENOMIC DNA]</scope>
    <source>
        <strain evidence="7 8">ST-419</strain>
    </source>
</reference>
<feature type="region of interest" description="Disordered" evidence="5">
    <location>
        <begin position="315"/>
        <end position="349"/>
    </location>
</feature>
<evidence type="ECO:0000259" key="6">
    <source>
        <dbReference type="Pfam" id="PF04085"/>
    </source>
</evidence>
<proteinExistence type="inferred from homology"/>
<accession>A0A7M1S0T9</accession>
<sequence length="349" mass="39991">MKTRITIIILLLLILGVLLTRNDKRITDTLLNVINPIKQNYKAFTQEIEDKGQSYLFQQESIEKLSKENRILRKRLLEQTHYIKQVKDIYEVLPRLSKLPVHNIALTSTISYVKLNSFSQIILTKPKGLNEKQIYGLMQDSVVAGIARLHNNQLYGYLTSDPKCRFSVFVGKEQAPGIAIGLEKNMMIVKFIPKWHKIKRGDKVYTSGLDYIFFAGLPVGVVTQVDVQSAYKVAYIKTYADIFHPKVFFLIQDSAATLTKGFDRSATRLRDPCSDLSILDEQNITKIIMQPEQNDTVPQISSIPSRIDQTQEEIIEPEVPTEHPEAEKPKAKVKKQKKKKTFHESLDLF</sequence>
<protein>
    <recommendedName>
        <fullName evidence="2">Cell shape-determining protein MreC</fullName>
    </recommendedName>
    <alternativeName>
        <fullName evidence="4">Cell shape protein MreC</fullName>
    </alternativeName>
</protein>
<evidence type="ECO:0000256" key="3">
    <source>
        <dbReference type="ARBA" id="ARBA00022960"/>
    </source>
</evidence>
<feature type="domain" description="Rod shape-determining protein MreC beta-barrel core" evidence="6">
    <location>
        <begin position="158"/>
        <end position="244"/>
    </location>
</feature>
<evidence type="ECO:0000313" key="8">
    <source>
        <dbReference type="Proteomes" id="UP000595074"/>
    </source>
</evidence>
<dbReference type="Gene3D" id="2.40.10.350">
    <property type="entry name" value="Rod shape-determining protein MreC, domain 2"/>
    <property type="match status" value="1"/>
</dbReference>
<evidence type="ECO:0000256" key="1">
    <source>
        <dbReference type="ARBA" id="ARBA00009369"/>
    </source>
</evidence>
<dbReference type="InterPro" id="IPR055342">
    <property type="entry name" value="MreC_beta-barrel_core"/>
</dbReference>
<comment type="similarity">
    <text evidence="1">Belongs to the MreC family.</text>
</comment>